<evidence type="ECO:0000313" key="1">
    <source>
        <dbReference type="EMBL" id="KAJ8104662.1"/>
    </source>
</evidence>
<comment type="caution">
    <text evidence="1">The sequence shown here is derived from an EMBL/GenBank/DDBJ whole genome shotgun (WGS) entry which is preliminary data.</text>
</comment>
<organism evidence="1 2">
    <name type="scientific">Boeremia exigua</name>
    <dbReference type="NCBI Taxonomy" id="749465"/>
    <lineage>
        <taxon>Eukaryota</taxon>
        <taxon>Fungi</taxon>
        <taxon>Dikarya</taxon>
        <taxon>Ascomycota</taxon>
        <taxon>Pezizomycotina</taxon>
        <taxon>Dothideomycetes</taxon>
        <taxon>Pleosporomycetidae</taxon>
        <taxon>Pleosporales</taxon>
        <taxon>Pleosporineae</taxon>
        <taxon>Didymellaceae</taxon>
        <taxon>Boeremia</taxon>
    </lineage>
</organism>
<name>A0ACC2HNM1_9PLEO</name>
<keyword evidence="2" id="KW-1185">Reference proteome</keyword>
<gene>
    <name evidence="1" type="ORF">OPT61_g10636</name>
</gene>
<evidence type="ECO:0000313" key="2">
    <source>
        <dbReference type="Proteomes" id="UP001153331"/>
    </source>
</evidence>
<sequence>MAVSSVRHSSAAIRSPSDDELTLRAWRESARSLNRSLRAVNLDSLSYLSLPAMPRMELYRMRVFCAAWVKFRRKSRTKATAMMSQWEPLGVSVLGRKLCAAQGCKEDVQPAQLCSIGDSHGKVHECFQNLDVVFDFDPVEQYGCTLSSDIGCAEQLDGIVGVSQDLDRQESDSIRPGRVVQRSGRDVTGHLQPVAVGWAEESLFGKILDHLLREGIAQTGGAVEEQFHNALLLNVVHGRADVVQLDQDSENPILFRTARGFAGCSRCWVVGVRRDVFVVPSRVAVGQDGVQRGMRALVVGGVLPRSSHASARAVIVALGTYTDDVQHVGQIHLGQDRVPHGVLRQDGIDEINHKRLLGGMRLRDGGFEGGEDERHGHLGQVAGPVFDDQLLQHLHGPPVETGVAVLDGRTVFEGVQERHDGGLADVGAEEVGQGVPGAFFECGNLPMDCTEHLKTGLDDAERHVDEGDDGVEELDAVFHVDLLGGVLADVHDAVEDLLQVVVGEDAGVELADVGGVVEDAPQVLRLLQRAVDGALAGGLAVGVEGIAAGAEAGVEGVEQKRHDGGLAGGDVLPARVLRR</sequence>
<accession>A0ACC2HNM1</accession>
<dbReference type="EMBL" id="JAPHNI010001876">
    <property type="protein sequence ID" value="KAJ8104662.1"/>
    <property type="molecule type" value="Genomic_DNA"/>
</dbReference>
<reference evidence="1" key="1">
    <citation type="submission" date="2022-11" db="EMBL/GenBank/DDBJ databases">
        <title>Genome Sequence of Boeremia exigua.</title>
        <authorList>
            <person name="Buettner E."/>
        </authorList>
    </citation>
    <scope>NUCLEOTIDE SEQUENCE</scope>
    <source>
        <strain evidence="1">CU02</strain>
    </source>
</reference>
<proteinExistence type="predicted"/>
<dbReference type="Proteomes" id="UP001153331">
    <property type="component" value="Unassembled WGS sequence"/>
</dbReference>
<protein>
    <submittedName>
        <fullName evidence="1">Uncharacterized protein</fullName>
    </submittedName>
</protein>